<dbReference type="AlphaFoldDB" id="A0A3N5BHP2"/>
<dbReference type="EMBL" id="RKRK01000005">
    <property type="protein sequence ID" value="RPF54800.1"/>
    <property type="molecule type" value="Genomic_DNA"/>
</dbReference>
<dbReference type="RefSeq" id="WP_123808377.1">
    <property type="nucleotide sequence ID" value="NZ_RKRK01000005.1"/>
</dbReference>
<feature type="region of interest" description="Disordered" evidence="1">
    <location>
        <begin position="200"/>
        <end position="225"/>
    </location>
</feature>
<dbReference type="InterPro" id="IPR024164">
    <property type="entry name" value="KinB-signalling_activ"/>
</dbReference>
<feature type="transmembrane region" description="Helical" evidence="2">
    <location>
        <begin position="9"/>
        <end position="29"/>
    </location>
</feature>
<keyword evidence="2" id="KW-0472">Membrane</keyword>
<evidence type="ECO:0000256" key="2">
    <source>
        <dbReference type="SAM" id="Phobius"/>
    </source>
</evidence>
<feature type="transmembrane region" description="Helical" evidence="2">
    <location>
        <begin position="144"/>
        <end position="164"/>
    </location>
</feature>
<keyword evidence="2" id="KW-1133">Transmembrane helix</keyword>
<dbReference type="OrthoDB" id="2374256at2"/>
<proteinExistence type="predicted"/>
<comment type="caution">
    <text evidence="3">The sequence shown here is derived from an EMBL/GenBank/DDBJ whole genome shotgun (WGS) entry which is preliminary data.</text>
</comment>
<keyword evidence="2" id="KW-0812">Transmembrane</keyword>
<dbReference type="Proteomes" id="UP000277108">
    <property type="component" value="Unassembled WGS sequence"/>
</dbReference>
<dbReference type="PIRSF" id="PIRSF029886">
    <property type="entry name" value="KBAA"/>
    <property type="match status" value="1"/>
</dbReference>
<name>A0A3N5BHP2_9BACL</name>
<dbReference type="SMART" id="SM01251">
    <property type="entry name" value="KbaA"/>
    <property type="match status" value="1"/>
</dbReference>
<dbReference type="Pfam" id="PF14089">
    <property type="entry name" value="KbaA"/>
    <property type="match status" value="1"/>
</dbReference>
<feature type="transmembrane region" description="Helical" evidence="2">
    <location>
        <begin position="176"/>
        <end position="194"/>
    </location>
</feature>
<evidence type="ECO:0000313" key="4">
    <source>
        <dbReference type="Proteomes" id="UP000277108"/>
    </source>
</evidence>
<feature type="transmembrane region" description="Helical" evidence="2">
    <location>
        <begin position="84"/>
        <end position="103"/>
    </location>
</feature>
<feature type="transmembrane region" description="Helical" evidence="2">
    <location>
        <begin position="115"/>
        <end position="135"/>
    </location>
</feature>
<reference evidence="3 4" key="1">
    <citation type="submission" date="2018-11" db="EMBL/GenBank/DDBJ databases">
        <title>Genomic Encyclopedia of Type Strains, Phase IV (KMG-IV): sequencing the most valuable type-strain genomes for metagenomic binning, comparative biology and taxonomic classification.</title>
        <authorList>
            <person name="Goeker M."/>
        </authorList>
    </citation>
    <scope>NUCLEOTIDE SEQUENCE [LARGE SCALE GENOMIC DNA]</scope>
    <source>
        <strain evidence="3 4">DSM 29158</strain>
    </source>
</reference>
<evidence type="ECO:0000313" key="3">
    <source>
        <dbReference type="EMBL" id="RPF54800.1"/>
    </source>
</evidence>
<evidence type="ECO:0000256" key="1">
    <source>
        <dbReference type="SAM" id="MobiDB-lite"/>
    </source>
</evidence>
<protein>
    <submittedName>
        <fullName evidence="3">KinB signaling pathway activation protein</fullName>
    </submittedName>
</protein>
<feature type="transmembrane region" description="Helical" evidence="2">
    <location>
        <begin position="49"/>
        <end position="72"/>
    </location>
</feature>
<gene>
    <name evidence="3" type="ORF">EDD62_1577</name>
</gene>
<sequence>MSSKYLVEFYFKTLLIGIIVTLVVCLLFEYETFTKYLISFELGEFFVSFIWYIAYGALIATVSQLVFFAYLFINPLGLSIFKSFWKVIQIFIIIVAIVDMVYLRLLRFDMDTTQIATFIWVPILIIITAIIVSYFKNKQSETNVIVPALFFMIVMTIVALIPFLKVDDTRWLMRSIFAILACNAFQLLVLPSYIKKSEQRLKARSQTKKEFRKKSNPDNKNSDKT</sequence>
<keyword evidence="4" id="KW-1185">Reference proteome</keyword>
<accession>A0A3N5BHP2</accession>
<dbReference type="GO" id="GO:0045881">
    <property type="term" value="P:positive regulation of sporulation resulting in formation of a cellular spore"/>
    <property type="evidence" value="ECO:0007669"/>
    <property type="project" value="InterPro"/>
</dbReference>
<organism evidence="3 4">
    <name type="scientific">Abyssicoccus albus</name>
    <dbReference type="NCBI Taxonomy" id="1817405"/>
    <lineage>
        <taxon>Bacteria</taxon>
        <taxon>Bacillati</taxon>
        <taxon>Bacillota</taxon>
        <taxon>Bacilli</taxon>
        <taxon>Bacillales</taxon>
        <taxon>Abyssicoccaceae</taxon>
    </lineage>
</organism>